<dbReference type="Pfam" id="PF13340">
    <property type="entry name" value="DUF4096"/>
    <property type="match status" value="1"/>
</dbReference>
<accession>F8L8J4</accession>
<gene>
    <name evidence="2" type="ordered locus">SNE_A12480</name>
</gene>
<reference key="1">
    <citation type="journal article" date="2011" name="Mol. Biol. Evol.">
        <title>Unity in variety -- the pan-genome of the Chlamydiae.</title>
        <authorList>
            <person name="Collingro A."/>
            <person name="Tischler P."/>
            <person name="Weinmaier T."/>
            <person name="Penz T."/>
            <person name="Heinz E."/>
            <person name="Brunham R.C."/>
            <person name="Read T.D."/>
            <person name="Bavoil P.M."/>
            <person name="Sachse K."/>
            <person name="Kahane S."/>
            <person name="Friedman M.G."/>
            <person name="Rattei T."/>
            <person name="Myers G.S.A."/>
            <person name="Horn M."/>
        </authorList>
    </citation>
    <scope>NUCLEOTIDE SEQUENCE</scope>
    <source>
        <strain>Z</strain>
    </source>
</reference>
<proteinExistence type="predicted"/>
<reference evidence="2 3" key="2">
    <citation type="journal article" date="2011" name="Mol. Biol. Evol.">
        <title>Unity in variety--the pan-genome of the Chlamydiae.</title>
        <authorList>
            <person name="Collingro A."/>
            <person name="Tischler P."/>
            <person name="Weinmaier T."/>
            <person name="Penz T."/>
            <person name="Heinz E."/>
            <person name="Brunham R.C."/>
            <person name="Read T.D."/>
            <person name="Bavoil P.M."/>
            <person name="Sachse K."/>
            <person name="Kahane S."/>
            <person name="Friedman M.G."/>
            <person name="Rattei T."/>
            <person name="Myers G.S."/>
            <person name="Horn M."/>
        </authorList>
    </citation>
    <scope>NUCLEOTIDE SEQUENCE [LARGE SCALE GENOMIC DNA]</scope>
    <source>
        <strain evidence="3">ATCC VR-1471 / Z</strain>
    </source>
</reference>
<dbReference type="AlphaFoldDB" id="F8L8J4"/>
<dbReference type="OrthoDB" id="192297at2"/>
<dbReference type="EMBL" id="FR872582">
    <property type="protein sequence ID" value="CCB89125.1"/>
    <property type="molecule type" value="Genomic_DNA"/>
</dbReference>
<evidence type="ECO:0000313" key="3">
    <source>
        <dbReference type="Proteomes" id="UP000000496"/>
    </source>
</evidence>
<dbReference type="KEGG" id="sng:SNE_A12480"/>
<name>F8L8J4_SIMNZ</name>
<dbReference type="STRING" id="331113.SNE_A12480"/>
<dbReference type="PANTHER" id="PTHR46637">
    <property type="entry name" value="TIS1421-TRANSPOSASE PROTEIN A"/>
    <property type="match status" value="1"/>
</dbReference>
<dbReference type="RefSeq" id="WP_013943592.1">
    <property type="nucleotide sequence ID" value="NC_015710.1"/>
</dbReference>
<organism evidence="2 3">
    <name type="scientific">Simkania negevensis (strain ATCC VR-1471 / DSM 27360 / Z)</name>
    <dbReference type="NCBI Taxonomy" id="331113"/>
    <lineage>
        <taxon>Bacteria</taxon>
        <taxon>Pseudomonadati</taxon>
        <taxon>Chlamydiota</taxon>
        <taxon>Chlamydiia</taxon>
        <taxon>Parachlamydiales</taxon>
        <taxon>Simkaniaceae</taxon>
        <taxon>Simkania</taxon>
    </lineage>
</organism>
<dbReference type="HOGENOM" id="CLU_055261_2_2_0"/>
<dbReference type="InterPro" id="IPR052909">
    <property type="entry name" value="Transposase_6_like"/>
</dbReference>
<dbReference type="InterPro" id="IPR025161">
    <property type="entry name" value="IS402-like_dom"/>
</dbReference>
<feature type="domain" description="Insertion element IS402-like" evidence="1">
    <location>
        <begin position="7"/>
        <end position="84"/>
    </location>
</feature>
<sequence>MAGFKCLSDEQWQLIEGLMDHTFPLERGTPRSDLRKTWNSILFILTRGCRWADLPTDSSLFIPRSTAHKWLKQWSVEGVFDKVMSGLLQIAIMEGKVDLSQVAVDGSFSPRSRRRGKS</sequence>
<evidence type="ECO:0000259" key="1">
    <source>
        <dbReference type="Pfam" id="PF13340"/>
    </source>
</evidence>
<dbReference type="PANTHER" id="PTHR46637:SF1">
    <property type="entry name" value="BLL5188 PROTEIN"/>
    <property type="match status" value="1"/>
</dbReference>
<evidence type="ECO:0000313" key="2">
    <source>
        <dbReference type="EMBL" id="CCB89125.1"/>
    </source>
</evidence>
<dbReference type="eggNOG" id="COG3293">
    <property type="taxonomic scope" value="Bacteria"/>
</dbReference>
<keyword evidence="3" id="KW-1185">Reference proteome</keyword>
<protein>
    <submittedName>
        <fullName evidence="2">Putative transposase</fullName>
    </submittedName>
</protein>
<dbReference type="Proteomes" id="UP000000496">
    <property type="component" value="Chromosome gsn.131"/>
</dbReference>